<accession>A0A9X3EK71</accession>
<comment type="caution">
    <text evidence="1">The sequence shown here is derived from an EMBL/GenBank/DDBJ whole genome shotgun (WGS) entry which is preliminary data.</text>
</comment>
<dbReference type="RefSeq" id="WP_267767310.1">
    <property type="nucleotide sequence ID" value="NZ_JAPNKE010000002.1"/>
</dbReference>
<proteinExistence type="predicted"/>
<sequence>MTHRHRLAAPALDAADDEVEVMLAAQVVDEELEVRLVAALEDDGARRLGREQR</sequence>
<dbReference type="Proteomes" id="UP001150924">
    <property type="component" value="Unassembled WGS sequence"/>
</dbReference>
<evidence type="ECO:0000313" key="2">
    <source>
        <dbReference type="Proteomes" id="UP001150924"/>
    </source>
</evidence>
<dbReference type="EMBL" id="JAPNKE010000002">
    <property type="protein sequence ID" value="MCY1005588.1"/>
    <property type="molecule type" value="Genomic_DNA"/>
</dbReference>
<reference evidence="1" key="1">
    <citation type="submission" date="2022-11" db="EMBL/GenBank/DDBJ databases">
        <title>Minimal conservation of predation-associated metabolite biosynthetic gene clusters underscores biosynthetic potential of Myxococcota including descriptions for ten novel species: Archangium lansinium sp. nov., Myxococcus landrumus sp. nov., Nannocystis bai.</title>
        <authorList>
            <person name="Ahearne A."/>
            <person name="Stevens C."/>
            <person name="Phillips K."/>
        </authorList>
    </citation>
    <scope>NUCLEOTIDE SEQUENCE</scope>
    <source>
        <strain evidence="1">Na p29</strain>
    </source>
</reference>
<dbReference type="AlphaFoldDB" id="A0A9X3EK71"/>
<protein>
    <submittedName>
        <fullName evidence="1">Uncharacterized protein</fullName>
    </submittedName>
</protein>
<name>A0A9X3EK71_9BACT</name>
<organism evidence="1 2">
    <name type="scientific">Nannocystis pusilla</name>
    <dbReference type="NCBI Taxonomy" id="889268"/>
    <lineage>
        <taxon>Bacteria</taxon>
        <taxon>Pseudomonadati</taxon>
        <taxon>Myxococcota</taxon>
        <taxon>Polyangia</taxon>
        <taxon>Nannocystales</taxon>
        <taxon>Nannocystaceae</taxon>
        <taxon>Nannocystis</taxon>
    </lineage>
</organism>
<gene>
    <name evidence="1" type="ORF">OV079_08405</name>
</gene>
<evidence type="ECO:0000313" key="1">
    <source>
        <dbReference type="EMBL" id="MCY1005588.1"/>
    </source>
</evidence>
<keyword evidence="2" id="KW-1185">Reference proteome</keyword>